<gene>
    <name evidence="2" type="ORF">SAMN06296058_0712</name>
</gene>
<evidence type="ECO:0000313" key="3">
    <source>
        <dbReference type="Proteomes" id="UP000190341"/>
    </source>
</evidence>
<feature type="chain" id="PRO_5010517482" evidence="1">
    <location>
        <begin position="20"/>
        <end position="212"/>
    </location>
</feature>
<dbReference type="OrthoDB" id="6057877at2"/>
<dbReference type="AlphaFoldDB" id="A0A1T5JDH9"/>
<dbReference type="RefSeq" id="WP_079723091.1">
    <property type="nucleotide sequence ID" value="NZ_BMCL01000003.1"/>
</dbReference>
<dbReference type="Proteomes" id="UP000190341">
    <property type="component" value="Unassembled WGS sequence"/>
</dbReference>
<evidence type="ECO:0000313" key="2">
    <source>
        <dbReference type="EMBL" id="SKC49439.1"/>
    </source>
</evidence>
<accession>A0A1T5JDH9</accession>
<sequence>MKTWIVLACLACAPLTLHAQDTRGSDTLVTRLKSPSTEARTRAAEDIYGAGIESAAVYEQLATNLRTGMEGLTKNSPQLEEMAWSVKALASSGDLQYMPLIDSAAASNIGYLARHARGAKETLQEAAATGKPYLTYTKVRLITERQAESCQYVSESSCQTARAPEKCIESHKAKAVEAGANSVMVLFSSSQSGGLTLWGASTTMPASYYLCR</sequence>
<dbReference type="STRING" id="428993.SAMN06296058_0712"/>
<protein>
    <submittedName>
        <fullName evidence="2">Uncharacterized protein</fullName>
    </submittedName>
</protein>
<keyword evidence="1" id="KW-0732">Signal</keyword>
<name>A0A1T5JDH9_9GAMM</name>
<reference evidence="2 3" key="1">
    <citation type="submission" date="2017-02" db="EMBL/GenBank/DDBJ databases">
        <authorList>
            <person name="Peterson S.W."/>
        </authorList>
    </citation>
    <scope>NUCLEOTIDE SEQUENCE [LARGE SCALE GENOMIC DNA]</scope>
    <source>
        <strain evidence="2 3">P15</strain>
    </source>
</reference>
<evidence type="ECO:0000256" key="1">
    <source>
        <dbReference type="SAM" id="SignalP"/>
    </source>
</evidence>
<feature type="signal peptide" evidence="1">
    <location>
        <begin position="1"/>
        <end position="19"/>
    </location>
</feature>
<keyword evidence="3" id="KW-1185">Reference proteome</keyword>
<dbReference type="EMBL" id="FUZV01000001">
    <property type="protein sequence ID" value="SKC49439.1"/>
    <property type="molecule type" value="Genomic_DNA"/>
</dbReference>
<organism evidence="2 3">
    <name type="scientific">Pseudoxanthomonas indica</name>
    <dbReference type="NCBI Taxonomy" id="428993"/>
    <lineage>
        <taxon>Bacteria</taxon>
        <taxon>Pseudomonadati</taxon>
        <taxon>Pseudomonadota</taxon>
        <taxon>Gammaproteobacteria</taxon>
        <taxon>Lysobacterales</taxon>
        <taxon>Lysobacteraceae</taxon>
        <taxon>Pseudoxanthomonas</taxon>
    </lineage>
</organism>
<proteinExistence type="predicted"/>